<evidence type="ECO:0000313" key="2">
    <source>
        <dbReference type="EMBL" id="MYL25644.1"/>
    </source>
</evidence>
<evidence type="ECO:0000313" key="3">
    <source>
        <dbReference type="Proteomes" id="UP000460751"/>
    </source>
</evidence>
<dbReference type="InterPro" id="IPR041304">
    <property type="entry name" value="AbiTii"/>
</dbReference>
<feature type="domain" description="AbiTii" evidence="1">
    <location>
        <begin position="7"/>
        <end position="185"/>
    </location>
</feature>
<dbReference type="RefSeq" id="WP_151438968.1">
    <property type="nucleotide sequence ID" value="NZ_WMEX01000001.1"/>
</dbReference>
<dbReference type="OrthoDB" id="6360084at2"/>
<protein>
    <recommendedName>
        <fullName evidence="1">AbiTii domain-containing protein</fullName>
    </recommendedName>
</protein>
<comment type="caution">
    <text evidence="2">The sequence shown here is derived from an EMBL/GenBank/DDBJ whole genome shotgun (WGS) entry which is preliminary data.</text>
</comment>
<keyword evidence="3" id="KW-1185">Reference proteome</keyword>
<dbReference type="Pfam" id="PF18864">
    <property type="entry name" value="AbiTii"/>
    <property type="match status" value="1"/>
</dbReference>
<proteinExistence type="predicted"/>
<accession>A0A9X4Y9H1</accession>
<dbReference type="Proteomes" id="UP000460751">
    <property type="component" value="Unassembled WGS sequence"/>
</dbReference>
<dbReference type="EMBL" id="WMEX01000001">
    <property type="protein sequence ID" value="MYL25644.1"/>
    <property type="molecule type" value="Genomic_DNA"/>
</dbReference>
<sequence length="220" mass="25362">MGAPVDALEQRVRDPQDPLEEVLPASITLSLMLRNRRMGSWLQNEFAGYSEEVDLPDYRRNLPGHLMTRSPQYGWIPAPVSEEQNRREAHMDLRDGVRSLEKTCLRYRKDSYIQHALSAEAMRELQTRVNLTTDLALTINRETYSDLLRLVRSTIYLWTLDLIEAGFSGEHNSFSTAEREQAATMDDPEHYWRRAMDEHANLPVPGLRQAGVLERFFGSA</sequence>
<reference evidence="2 3" key="1">
    <citation type="submission" date="2019-11" db="EMBL/GenBank/DDBJ databases">
        <title>Genome sequences of 17 halophilic strains isolated from different environments.</title>
        <authorList>
            <person name="Furrow R.E."/>
        </authorList>
    </citation>
    <scope>NUCLEOTIDE SEQUENCE [LARGE SCALE GENOMIC DNA]</scope>
    <source>
        <strain evidence="2 3">22507_15_FS</strain>
    </source>
</reference>
<gene>
    <name evidence="2" type="ORF">GLW01_02425</name>
</gene>
<organism evidence="2 3">
    <name type="scientific">Vreelandella halophila</name>
    <dbReference type="NCBI Taxonomy" id="86177"/>
    <lineage>
        <taxon>Bacteria</taxon>
        <taxon>Pseudomonadati</taxon>
        <taxon>Pseudomonadota</taxon>
        <taxon>Gammaproteobacteria</taxon>
        <taxon>Oceanospirillales</taxon>
        <taxon>Halomonadaceae</taxon>
        <taxon>Vreelandella</taxon>
    </lineage>
</organism>
<dbReference type="AlphaFoldDB" id="A0A9X4Y9H1"/>
<name>A0A9X4Y9H1_9GAMM</name>
<evidence type="ECO:0000259" key="1">
    <source>
        <dbReference type="Pfam" id="PF18864"/>
    </source>
</evidence>